<accession>A0A812LHQ1</accession>
<dbReference type="AlphaFoldDB" id="A0A812LHQ1"/>
<dbReference type="Proteomes" id="UP000604046">
    <property type="component" value="Unassembled WGS sequence"/>
</dbReference>
<sequence length="54" mass="5464">PGAAWRWQKFSSTSAKSGEDATTTCSVTTAAASAGGSLRLSACVHYQTLGSSLV</sequence>
<organism evidence="2 3">
    <name type="scientific">Symbiodinium natans</name>
    <dbReference type="NCBI Taxonomy" id="878477"/>
    <lineage>
        <taxon>Eukaryota</taxon>
        <taxon>Sar</taxon>
        <taxon>Alveolata</taxon>
        <taxon>Dinophyceae</taxon>
        <taxon>Suessiales</taxon>
        <taxon>Symbiodiniaceae</taxon>
        <taxon>Symbiodinium</taxon>
    </lineage>
</organism>
<comment type="caution">
    <text evidence="2">The sequence shown here is derived from an EMBL/GenBank/DDBJ whole genome shotgun (WGS) entry which is preliminary data.</text>
</comment>
<evidence type="ECO:0000313" key="3">
    <source>
        <dbReference type="Proteomes" id="UP000604046"/>
    </source>
</evidence>
<feature type="non-terminal residue" evidence="2">
    <location>
        <position position="54"/>
    </location>
</feature>
<gene>
    <name evidence="2" type="ORF">SNAT2548_LOCUS11775</name>
</gene>
<keyword evidence="3" id="KW-1185">Reference proteome</keyword>
<evidence type="ECO:0000256" key="1">
    <source>
        <dbReference type="SAM" id="MobiDB-lite"/>
    </source>
</evidence>
<feature type="region of interest" description="Disordered" evidence="1">
    <location>
        <begin position="1"/>
        <end position="20"/>
    </location>
</feature>
<protein>
    <submittedName>
        <fullName evidence="2">Uncharacterized protein</fullName>
    </submittedName>
</protein>
<evidence type="ECO:0000313" key="2">
    <source>
        <dbReference type="EMBL" id="CAE7246870.1"/>
    </source>
</evidence>
<dbReference type="EMBL" id="CAJNDS010001097">
    <property type="protein sequence ID" value="CAE7246870.1"/>
    <property type="molecule type" value="Genomic_DNA"/>
</dbReference>
<proteinExistence type="predicted"/>
<name>A0A812LHQ1_9DINO</name>
<reference evidence="2" key="1">
    <citation type="submission" date="2021-02" db="EMBL/GenBank/DDBJ databases">
        <authorList>
            <person name="Dougan E. K."/>
            <person name="Rhodes N."/>
            <person name="Thang M."/>
            <person name="Chan C."/>
        </authorList>
    </citation>
    <scope>NUCLEOTIDE SEQUENCE</scope>
</reference>